<dbReference type="SUPFAM" id="SSF52540">
    <property type="entry name" value="P-loop containing nucleoside triphosphate hydrolases"/>
    <property type="match status" value="1"/>
</dbReference>
<gene>
    <name evidence="2" type="ORF">AE32_03275</name>
</gene>
<accession>A0A836MGS0</accession>
<sequence length="598" mass="68850">MYLRNIHIRNIGPIEKLDLELELKEDLNPKPVILIGKNGSGKTYTLSYIVDAFYELAKKQYNDVVKSSGMDSPYFRIISGRDINTTTDSQSGAAYLRFFNDQEGQEIHYCEKIGNIDSAQGLLNLYGNKINNINSDNNNDKKILATKENIDKIFSNTINFFPSFRKIIPHWLNLNALTQEIFNIEGKFAGDLGKEIMCVDTFQRNIQWMLDVVLDSAILPAELDYLASQEEKDFVIQNKHAINNSYRNINKIFKTILDNDELYLKTGWRNDAQSRLSLHSKGRVIVPTLEQLSTGQLVLLNLFITIIRHADYKDLNNSIRLENIEGIVVVDEIDTHLHTKHQSEILPKLIKLFPKIQFIMTSHAPLFVLGMEKEFGKENIQLIDLPSGMNITSERFGEFEESFNVYKETITFEEALHKKIQDQQKPLILVEGKTDIKFMQKAFQLKGKNEWLENIEIDEIGVTQEGGQVKFGGESSLDKGFDFLKHNLNAINRKVLFLYDCDTKISRETIGYIAKDKVPMNFENTKIKKGSENLLKEELFTENFYPSRESVDDYGGVIIKKNFDKNGFCNYICENITDPSVFDRYEELVFPIIEQFLA</sequence>
<proteinExistence type="predicted"/>
<comment type="caution">
    <text evidence="2">The sequence shown here is derived from an EMBL/GenBank/DDBJ whole genome shotgun (WGS) entry which is preliminary data.</text>
</comment>
<dbReference type="GO" id="GO:0005524">
    <property type="term" value="F:ATP binding"/>
    <property type="evidence" value="ECO:0007669"/>
    <property type="project" value="InterPro"/>
</dbReference>
<dbReference type="EMBL" id="JMUI01000017">
    <property type="protein sequence ID" value="KDM53011.1"/>
    <property type="molecule type" value="Genomic_DNA"/>
</dbReference>
<dbReference type="Pfam" id="PF13304">
    <property type="entry name" value="AAA_21"/>
    <property type="match status" value="1"/>
</dbReference>
<reference evidence="2 3" key="1">
    <citation type="submission" date="2014-04" db="EMBL/GenBank/DDBJ databases">
        <title>The Genome Sequence of Acinetobacter baumanii BIDMC 57.</title>
        <authorList>
            <consortium name="The Broad Institute Genomics Platform"/>
            <consortium name="The Broad Institute Genome Sequencing Center for Infectious Disease"/>
            <person name="Murphy C."/>
            <person name="Cosimi L."/>
            <person name="Cerqueira G."/>
            <person name="Feldgarden M."/>
            <person name="Earl A."/>
            <person name="Spencer M.D."/>
            <person name="Fodor A."/>
            <person name="Sautter R.L."/>
            <person name="Hung D."/>
            <person name="Onderdonk A.B."/>
            <person name="Ernst C."/>
            <person name="Delaney M."/>
            <person name="DuBois A."/>
            <person name="Young S.K."/>
            <person name="Zeng Q."/>
            <person name="Gargeya S."/>
            <person name="Abouelleil A."/>
            <person name="Alvarado L."/>
            <person name="Chapman S.B."/>
            <person name="Gainer-Dewar J."/>
            <person name="Goldberg J."/>
            <person name="Griggs A."/>
            <person name="Gujja S."/>
            <person name="Hansen M."/>
            <person name="Howarth C."/>
            <person name="Imamovic A."/>
            <person name="Larimer J."/>
            <person name="Pearson M."/>
            <person name="Poon T.W."/>
            <person name="Priest M."/>
            <person name="Roberts A."/>
            <person name="Saif S."/>
            <person name="Shea T."/>
            <person name="Sykes S."/>
            <person name="Wortman J."/>
            <person name="Nusbaum C."/>
            <person name="Birren B."/>
        </authorList>
    </citation>
    <scope>NUCLEOTIDE SEQUENCE [LARGE SCALE GENOMIC DNA]</scope>
    <source>
        <strain evidence="2 3">BIDMC 57</strain>
    </source>
</reference>
<dbReference type="AlphaFoldDB" id="A0A836MGS0"/>
<dbReference type="InterPro" id="IPR051396">
    <property type="entry name" value="Bact_Antivir_Def_Nuclease"/>
</dbReference>
<evidence type="ECO:0000313" key="3">
    <source>
        <dbReference type="Proteomes" id="UP000027208"/>
    </source>
</evidence>
<dbReference type="InterPro" id="IPR027417">
    <property type="entry name" value="P-loop_NTPase"/>
</dbReference>
<protein>
    <recommendedName>
        <fullName evidence="1">ATPase AAA-type core domain-containing protein</fullName>
    </recommendedName>
</protein>
<dbReference type="InterPro" id="IPR003959">
    <property type="entry name" value="ATPase_AAA_core"/>
</dbReference>
<dbReference type="Proteomes" id="UP000027208">
    <property type="component" value="Unassembled WGS sequence"/>
</dbReference>
<evidence type="ECO:0000313" key="2">
    <source>
        <dbReference type="EMBL" id="KDM53011.1"/>
    </source>
</evidence>
<dbReference type="RefSeq" id="WP_031953396.1">
    <property type="nucleotide sequence ID" value="NZ_KK737786.1"/>
</dbReference>
<dbReference type="PANTHER" id="PTHR43581">
    <property type="entry name" value="ATP/GTP PHOSPHATASE"/>
    <property type="match status" value="1"/>
</dbReference>
<name>A0A836MGS0_ACINO</name>
<organism evidence="2 3">
    <name type="scientific">Acinetobacter nosocomialis</name>
    <dbReference type="NCBI Taxonomy" id="106654"/>
    <lineage>
        <taxon>Bacteria</taxon>
        <taxon>Pseudomonadati</taxon>
        <taxon>Pseudomonadota</taxon>
        <taxon>Gammaproteobacteria</taxon>
        <taxon>Moraxellales</taxon>
        <taxon>Moraxellaceae</taxon>
        <taxon>Acinetobacter</taxon>
        <taxon>Acinetobacter calcoaceticus/baumannii complex</taxon>
    </lineage>
</organism>
<evidence type="ECO:0000259" key="1">
    <source>
        <dbReference type="Pfam" id="PF13304"/>
    </source>
</evidence>
<dbReference type="GO" id="GO:0016887">
    <property type="term" value="F:ATP hydrolysis activity"/>
    <property type="evidence" value="ECO:0007669"/>
    <property type="project" value="InterPro"/>
</dbReference>
<dbReference type="PANTHER" id="PTHR43581:SF2">
    <property type="entry name" value="EXCINUCLEASE ATPASE SUBUNIT"/>
    <property type="match status" value="1"/>
</dbReference>
<dbReference type="Gene3D" id="3.40.50.300">
    <property type="entry name" value="P-loop containing nucleotide triphosphate hydrolases"/>
    <property type="match status" value="2"/>
</dbReference>
<feature type="domain" description="ATPase AAA-type core" evidence="1">
    <location>
        <begin position="266"/>
        <end position="368"/>
    </location>
</feature>